<feature type="domain" description="Alanine racemase C-terminal" evidence="7">
    <location>
        <begin position="269"/>
        <end position="401"/>
    </location>
</feature>
<comment type="pathway">
    <text evidence="4">Amino-acid biosynthesis; D-alanine biosynthesis; D-alanine from L-alanine: step 1/1.</text>
</comment>
<evidence type="ECO:0000313" key="8">
    <source>
        <dbReference type="EMBL" id="MYH60242.1"/>
    </source>
</evidence>
<feature type="active site" description="Proton acceptor; specific for L-alanine" evidence="4">
    <location>
        <position position="290"/>
    </location>
</feature>
<evidence type="ECO:0000256" key="5">
    <source>
        <dbReference type="PIRSR" id="PIRSR600821-50"/>
    </source>
</evidence>
<dbReference type="PANTHER" id="PTHR30511">
    <property type="entry name" value="ALANINE RACEMASE"/>
    <property type="match status" value="1"/>
</dbReference>
<evidence type="ECO:0000256" key="6">
    <source>
        <dbReference type="PIRSR" id="PIRSR600821-52"/>
    </source>
</evidence>
<feature type="binding site" evidence="4 6">
    <location>
        <position position="161"/>
    </location>
    <ligand>
        <name>substrate</name>
    </ligand>
</feature>
<reference evidence="8" key="1">
    <citation type="submission" date="2019-09" db="EMBL/GenBank/DDBJ databases">
        <title>Characterisation of the sponge microbiome using genome-centric metagenomics.</title>
        <authorList>
            <person name="Engelberts J.P."/>
            <person name="Robbins S.J."/>
            <person name="De Goeij J.M."/>
            <person name="Aranda M."/>
            <person name="Bell S.C."/>
            <person name="Webster N.S."/>
        </authorList>
    </citation>
    <scope>NUCLEOTIDE SEQUENCE</scope>
    <source>
        <strain evidence="8">SB0675_bin_29</strain>
    </source>
</reference>
<comment type="cofactor">
    <cofactor evidence="1 4 5">
        <name>pyridoxal 5'-phosphate</name>
        <dbReference type="ChEBI" id="CHEBI:597326"/>
    </cofactor>
</comment>
<keyword evidence="2 4" id="KW-0663">Pyridoxal phosphate</keyword>
<dbReference type="InterPro" id="IPR001608">
    <property type="entry name" value="Ala_racemase_N"/>
</dbReference>
<protein>
    <recommendedName>
        <fullName evidence="4">Alanine racemase</fullName>
        <ecNumber evidence="4">5.1.1.1</ecNumber>
    </recommendedName>
</protein>
<dbReference type="EC" id="5.1.1.1" evidence="4"/>
<dbReference type="GO" id="GO:0030170">
    <property type="term" value="F:pyridoxal phosphate binding"/>
    <property type="evidence" value="ECO:0007669"/>
    <property type="project" value="UniProtKB-UniRule"/>
</dbReference>
<dbReference type="Gene3D" id="3.20.20.10">
    <property type="entry name" value="Alanine racemase"/>
    <property type="match status" value="1"/>
</dbReference>
<evidence type="ECO:0000259" key="7">
    <source>
        <dbReference type="SMART" id="SM01005"/>
    </source>
</evidence>
<feature type="binding site" evidence="4 6">
    <location>
        <position position="338"/>
    </location>
    <ligand>
        <name>substrate</name>
    </ligand>
</feature>
<dbReference type="SUPFAM" id="SSF51419">
    <property type="entry name" value="PLP-binding barrel"/>
    <property type="match status" value="1"/>
</dbReference>
<accession>A0A6B1FRJ8</accession>
<comment type="caution">
    <text evidence="8">The sequence shown here is derived from an EMBL/GenBank/DDBJ whole genome shotgun (WGS) entry which is preliminary data.</text>
</comment>
<dbReference type="GO" id="GO:0005829">
    <property type="term" value="C:cytosol"/>
    <property type="evidence" value="ECO:0007669"/>
    <property type="project" value="TreeGrafter"/>
</dbReference>
<keyword evidence="3 4" id="KW-0413">Isomerase</keyword>
<dbReference type="InterPro" id="IPR011079">
    <property type="entry name" value="Ala_racemase_C"/>
</dbReference>
<dbReference type="FunFam" id="3.20.20.10:FF:000002">
    <property type="entry name" value="Alanine racemase"/>
    <property type="match status" value="1"/>
</dbReference>
<dbReference type="SMART" id="SM01005">
    <property type="entry name" value="Ala_racemase_C"/>
    <property type="match status" value="1"/>
</dbReference>
<evidence type="ECO:0000256" key="1">
    <source>
        <dbReference type="ARBA" id="ARBA00001933"/>
    </source>
</evidence>
<feature type="active site" description="Proton acceptor; specific for D-alanine" evidence="4">
    <location>
        <position position="63"/>
    </location>
</feature>
<dbReference type="NCBIfam" id="TIGR00492">
    <property type="entry name" value="alr"/>
    <property type="match status" value="1"/>
</dbReference>
<feature type="modified residue" description="N6-(pyridoxal phosphate)lysine" evidence="4 5">
    <location>
        <position position="63"/>
    </location>
</feature>
<sequence>MGTVAKSAGTKRMVASISPIDRRQLLQISRPTWLEINLPALSGNIRELRRRIGPRRLLYAVVKANAYGHGAELIAPTALEAGVDRLAVAAVNEAISLREAGVRAPVLLLGYTPPELAETILQYDLAVSVYEARAALAFAETAARVGQPLTVHLKVDTGMHRLGIAPADAPELCAMLSENPDLHLEGIYTHFSTADETDKEYNRIQLRRFTTLLQRLTRAGCRPPIAHAANSAATIDLPEAHLDAVRCGILLYGLSPSDEVPAPPQMRPVLSWRARVAQVRSLNTGEPVSYGNTWRAHGPRTVAVIPVGYADGFPRSPRTWKTVLIGGRELPVVGRICMDHAFVDVTELTETGTSVARDDEVVLIGEQHGATISVEDAAARLKTNNYEVASRLMARLPRIAT</sequence>
<name>A0A6B1FRJ8_9CHLR</name>
<dbReference type="UniPathway" id="UPA00042">
    <property type="reaction ID" value="UER00497"/>
</dbReference>
<dbReference type="InterPro" id="IPR029066">
    <property type="entry name" value="PLP-binding_barrel"/>
</dbReference>
<comment type="similarity">
    <text evidence="4">Belongs to the alanine racemase family.</text>
</comment>
<dbReference type="EMBL" id="VYDA01000007">
    <property type="protein sequence ID" value="MYH60242.1"/>
    <property type="molecule type" value="Genomic_DNA"/>
</dbReference>
<organism evidence="8">
    <name type="scientific">Caldilineaceae bacterium SB0675_bin_29</name>
    <dbReference type="NCBI Taxonomy" id="2605266"/>
    <lineage>
        <taxon>Bacteria</taxon>
        <taxon>Bacillati</taxon>
        <taxon>Chloroflexota</taxon>
        <taxon>Caldilineae</taxon>
        <taxon>Caldilineales</taxon>
        <taxon>Caldilineaceae</taxon>
    </lineage>
</organism>
<dbReference type="InterPro" id="IPR009006">
    <property type="entry name" value="Ala_racemase/Decarboxylase_C"/>
</dbReference>
<comment type="function">
    <text evidence="4">Catalyzes the interconversion of L-alanine and D-alanine. May also act on other amino acids.</text>
</comment>
<dbReference type="InterPro" id="IPR000821">
    <property type="entry name" value="Ala_racemase"/>
</dbReference>
<comment type="catalytic activity">
    <reaction evidence="4">
        <text>L-alanine = D-alanine</text>
        <dbReference type="Rhea" id="RHEA:20249"/>
        <dbReference type="ChEBI" id="CHEBI:57416"/>
        <dbReference type="ChEBI" id="CHEBI:57972"/>
        <dbReference type="EC" id="5.1.1.1"/>
    </reaction>
</comment>
<dbReference type="InterPro" id="IPR020622">
    <property type="entry name" value="Ala_racemase_pyridoxalP-BS"/>
</dbReference>
<dbReference type="CDD" id="cd00430">
    <property type="entry name" value="PLPDE_III_AR"/>
    <property type="match status" value="1"/>
</dbReference>
<dbReference type="Pfam" id="PF00842">
    <property type="entry name" value="Ala_racemase_C"/>
    <property type="match status" value="1"/>
</dbReference>
<evidence type="ECO:0000256" key="3">
    <source>
        <dbReference type="ARBA" id="ARBA00023235"/>
    </source>
</evidence>
<dbReference type="GO" id="GO:0030632">
    <property type="term" value="P:D-alanine biosynthetic process"/>
    <property type="evidence" value="ECO:0007669"/>
    <property type="project" value="UniProtKB-UniRule"/>
</dbReference>
<proteinExistence type="inferred from homology"/>
<evidence type="ECO:0000256" key="2">
    <source>
        <dbReference type="ARBA" id="ARBA00022898"/>
    </source>
</evidence>
<dbReference type="Pfam" id="PF01168">
    <property type="entry name" value="Ala_racemase_N"/>
    <property type="match status" value="1"/>
</dbReference>
<gene>
    <name evidence="8" type="primary">alr</name>
    <name evidence="8" type="ORF">F4148_00205</name>
</gene>
<dbReference type="GO" id="GO:0008784">
    <property type="term" value="F:alanine racemase activity"/>
    <property type="evidence" value="ECO:0007669"/>
    <property type="project" value="UniProtKB-UniRule"/>
</dbReference>
<dbReference type="PROSITE" id="PS00395">
    <property type="entry name" value="ALANINE_RACEMASE"/>
    <property type="match status" value="1"/>
</dbReference>
<dbReference type="SUPFAM" id="SSF50621">
    <property type="entry name" value="Alanine racemase C-terminal domain-like"/>
    <property type="match status" value="1"/>
</dbReference>
<dbReference type="AlphaFoldDB" id="A0A6B1FRJ8"/>
<dbReference type="PRINTS" id="PR00992">
    <property type="entry name" value="ALARACEMASE"/>
</dbReference>
<dbReference type="HAMAP" id="MF_01201">
    <property type="entry name" value="Ala_racemase"/>
    <property type="match status" value="1"/>
</dbReference>
<dbReference type="Gene3D" id="2.40.37.10">
    <property type="entry name" value="Lyase, Ornithine Decarboxylase, Chain A, domain 1"/>
    <property type="match status" value="1"/>
</dbReference>
<evidence type="ECO:0000256" key="4">
    <source>
        <dbReference type="HAMAP-Rule" id="MF_01201"/>
    </source>
</evidence>
<dbReference type="PANTHER" id="PTHR30511:SF0">
    <property type="entry name" value="ALANINE RACEMASE, CATABOLIC-RELATED"/>
    <property type="match status" value="1"/>
</dbReference>